<dbReference type="VEuPathDB" id="VectorBase:RPRC003186"/>
<evidence type="ECO:0000313" key="2">
    <source>
        <dbReference type="Proteomes" id="UP000015103"/>
    </source>
</evidence>
<sequence>MKFELYEVKKFCFCIPLSIGAKVFGLIQLIVCGLIFAFILRSQISYFKNAGPNEDIETIIYVLQLSDVGLTLQIVVGVYLLIGLYE</sequence>
<dbReference type="HOGENOM" id="CLU_2504324_0_0_1"/>
<accession>T1HGL3</accession>
<organism evidence="1 2">
    <name type="scientific">Rhodnius prolixus</name>
    <name type="common">Triatomid bug</name>
    <dbReference type="NCBI Taxonomy" id="13249"/>
    <lineage>
        <taxon>Eukaryota</taxon>
        <taxon>Metazoa</taxon>
        <taxon>Ecdysozoa</taxon>
        <taxon>Arthropoda</taxon>
        <taxon>Hexapoda</taxon>
        <taxon>Insecta</taxon>
        <taxon>Pterygota</taxon>
        <taxon>Neoptera</taxon>
        <taxon>Paraneoptera</taxon>
        <taxon>Hemiptera</taxon>
        <taxon>Heteroptera</taxon>
        <taxon>Panheteroptera</taxon>
        <taxon>Cimicomorpha</taxon>
        <taxon>Reduviidae</taxon>
        <taxon>Triatominae</taxon>
        <taxon>Rhodnius</taxon>
    </lineage>
</organism>
<protein>
    <submittedName>
        <fullName evidence="1">Uncharacterized protein</fullName>
    </submittedName>
</protein>
<reference evidence="1" key="1">
    <citation type="submission" date="2015-05" db="UniProtKB">
        <authorList>
            <consortium name="EnsemblMetazoa"/>
        </authorList>
    </citation>
    <scope>IDENTIFICATION</scope>
</reference>
<proteinExistence type="predicted"/>
<dbReference type="AlphaFoldDB" id="T1HGL3"/>
<name>T1HGL3_RHOPR</name>
<evidence type="ECO:0000313" key="1">
    <source>
        <dbReference type="EnsemblMetazoa" id="RPRC003186-PA"/>
    </source>
</evidence>
<dbReference type="EMBL" id="ACPB03021278">
    <property type="status" value="NOT_ANNOTATED_CDS"/>
    <property type="molecule type" value="Genomic_DNA"/>
</dbReference>
<dbReference type="EnsemblMetazoa" id="RPRC003186-RA">
    <property type="protein sequence ID" value="RPRC003186-PA"/>
    <property type="gene ID" value="RPRC003186"/>
</dbReference>
<dbReference type="Proteomes" id="UP000015103">
    <property type="component" value="Unassembled WGS sequence"/>
</dbReference>
<keyword evidence="2" id="KW-1185">Reference proteome</keyword>
<dbReference type="InParanoid" id="T1HGL3"/>